<sequence length="115" mass="12914">MGVRSAKKCRSKATRIAALVPRSSIEDAPYLLLGRRWESVTWSGFACAREHEIVFDPFSSSLSAFTVPDLSQVISFVKVFPKVCHGWTSNYDKKNLEVVAHANKAHNNTPDWYAN</sequence>
<name>A0ABP0VP63_9BRYO</name>
<dbReference type="EMBL" id="OZ020096">
    <property type="protein sequence ID" value="CAK9256265.1"/>
    <property type="molecule type" value="Genomic_DNA"/>
</dbReference>
<evidence type="ECO:0000313" key="2">
    <source>
        <dbReference type="Proteomes" id="UP001497444"/>
    </source>
</evidence>
<dbReference type="Proteomes" id="UP001497444">
    <property type="component" value="Chromosome 1"/>
</dbReference>
<protein>
    <submittedName>
        <fullName evidence="1">Uncharacterized protein</fullName>
    </submittedName>
</protein>
<accession>A0ABP0VP63</accession>
<evidence type="ECO:0000313" key="1">
    <source>
        <dbReference type="EMBL" id="CAK9256265.1"/>
    </source>
</evidence>
<organism evidence="1 2">
    <name type="scientific">Sphagnum jensenii</name>
    <dbReference type="NCBI Taxonomy" id="128206"/>
    <lineage>
        <taxon>Eukaryota</taxon>
        <taxon>Viridiplantae</taxon>
        <taxon>Streptophyta</taxon>
        <taxon>Embryophyta</taxon>
        <taxon>Bryophyta</taxon>
        <taxon>Sphagnophytina</taxon>
        <taxon>Sphagnopsida</taxon>
        <taxon>Sphagnales</taxon>
        <taxon>Sphagnaceae</taxon>
        <taxon>Sphagnum</taxon>
    </lineage>
</organism>
<keyword evidence="2" id="KW-1185">Reference proteome</keyword>
<gene>
    <name evidence="1" type="ORF">CSSPJE1EN1_LOCUS1743</name>
</gene>
<reference evidence="1 2" key="1">
    <citation type="submission" date="2024-02" db="EMBL/GenBank/DDBJ databases">
        <authorList>
            <consortium name="ELIXIR-Norway"/>
            <consortium name="Elixir Norway"/>
        </authorList>
    </citation>
    <scope>NUCLEOTIDE SEQUENCE [LARGE SCALE GENOMIC DNA]</scope>
</reference>
<proteinExistence type="predicted"/>